<dbReference type="Pfam" id="PF07714">
    <property type="entry name" value="PK_Tyr_Ser-Thr"/>
    <property type="match status" value="1"/>
</dbReference>
<proteinExistence type="predicted"/>
<dbReference type="STRING" id="3055.A0A2K3E2Y3"/>
<evidence type="ECO:0000256" key="3">
    <source>
        <dbReference type="ARBA" id="ARBA00022741"/>
    </source>
</evidence>
<protein>
    <recommendedName>
        <fullName evidence="8">Protein kinase domain-containing protein</fullName>
    </recommendedName>
</protein>
<sequence length="636" mass="65768">MPGPLPSAEADLRQEEQAAASLKPLASDTEAPLRYPSWDQYLSPHGRTLAFMTDGDEGGADEHEGTGAHGYPGTYQQHATYYSHTAPGNGGATAPGPGEAVGPDGEGAQGAFDYAPGPYDDSAAGGHYNASSADAGQQPYYGDGFAYSRGGYGQGLYGQGGYGQGFYGGALDGSVGACIIDTHGSVGFSEGSYPYGGGRAGGGGPEPGFSSDAGVVGRHGDGGGHLLPPDPDNEDLMAIYEAAGGGAGGAGLAGLASLGLGGRSGGGGPGGTGGRSQFSYGSTSTPSAGGAGGGGVLSPSHAALLANGLARQPGVNLDINYEVEIQLSDSAPIGQGQFGSVFRGEYKGHPVAIKMLPKMFLGDASLADLETFIQEAAVLSGVDHQNVVKFYGGCLQPPYVFIVEELMDRSLADVLYKEPAEPFPLRRVLAVALDIARGLHYLHRCNPAIVHRDLKPENILLDASGTAKISDFGLARCKYQSYLKTNRREAGSLAYMAPECFDARVGKLTDRLDVFSFGVLLWVMITRAFPWQGMRTHEFLQRMVIGGGRLAVPQDDNVCPLALRRIMSACWADAPSERPSCEEIIGDLERMLKYMPAEDACAVSHGSGSNDAPLTSSKSVLPAAGAQEDGGAASPQ</sequence>
<evidence type="ECO:0000256" key="4">
    <source>
        <dbReference type="ARBA" id="ARBA00022777"/>
    </source>
</evidence>
<dbReference type="PANTHER" id="PTHR44329:SF214">
    <property type="entry name" value="PROTEIN KINASE DOMAIN-CONTAINING PROTEIN"/>
    <property type="match status" value="1"/>
</dbReference>
<feature type="binding site" evidence="6">
    <location>
        <position position="354"/>
    </location>
    <ligand>
        <name>ATP</name>
        <dbReference type="ChEBI" id="CHEBI:30616"/>
    </ligand>
</feature>
<evidence type="ECO:0000256" key="2">
    <source>
        <dbReference type="ARBA" id="ARBA00022679"/>
    </source>
</evidence>
<evidence type="ECO:0000256" key="1">
    <source>
        <dbReference type="ARBA" id="ARBA00022527"/>
    </source>
</evidence>
<keyword evidence="1" id="KW-0723">Serine/threonine-protein kinase</keyword>
<organism evidence="9 10">
    <name type="scientific">Chlamydomonas reinhardtii</name>
    <name type="common">Chlamydomonas smithii</name>
    <dbReference type="NCBI Taxonomy" id="3055"/>
    <lineage>
        <taxon>Eukaryota</taxon>
        <taxon>Viridiplantae</taxon>
        <taxon>Chlorophyta</taxon>
        <taxon>core chlorophytes</taxon>
        <taxon>Chlorophyceae</taxon>
        <taxon>CS clade</taxon>
        <taxon>Chlamydomonadales</taxon>
        <taxon>Chlamydomonadaceae</taxon>
        <taxon>Chlamydomonas</taxon>
    </lineage>
</organism>
<dbReference type="InterPro" id="IPR011009">
    <property type="entry name" value="Kinase-like_dom_sf"/>
</dbReference>
<evidence type="ECO:0000259" key="8">
    <source>
        <dbReference type="PROSITE" id="PS50011"/>
    </source>
</evidence>
<dbReference type="InterPro" id="IPR017441">
    <property type="entry name" value="Protein_kinase_ATP_BS"/>
</dbReference>
<dbReference type="PROSITE" id="PS00108">
    <property type="entry name" value="PROTEIN_KINASE_ST"/>
    <property type="match status" value="1"/>
</dbReference>
<dbReference type="PROSITE" id="PS50011">
    <property type="entry name" value="PROTEIN_KINASE_DOM"/>
    <property type="match status" value="1"/>
</dbReference>
<keyword evidence="3 6" id="KW-0547">Nucleotide-binding</keyword>
<dbReference type="InterPro" id="IPR001245">
    <property type="entry name" value="Ser-Thr/Tyr_kinase_cat_dom"/>
</dbReference>
<dbReference type="InterPro" id="IPR051681">
    <property type="entry name" value="Ser/Thr_Kinases-Pseudokinases"/>
</dbReference>
<dbReference type="OrthoDB" id="540795at2759"/>
<dbReference type="SMART" id="SM00220">
    <property type="entry name" value="S_TKc"/>
    <property type="match status" value="1"/>
</dbReference>
<dbReference type="InterPro" id="IPR008271">
    <property type="entry name" value="Ser/Thr_kinase_AS"/>
</dbReference>
<dbReference type="CDD" id="cd13999">
    <property type="entry name" value="STKc_MAP3K-like"/>
    <property type="match status" value="1"/>
</dbReference>
<evidence type="ECO:0000256" key="6">
    <source>
        <dbReference type="PROSITE-ProRule" id="PRU10141"/>
    </source>
</evidence>
<keyword evidence="2" id="KW-0808">Transferase</keyword>
<keyword evidence="5 6" id="KW-0067">ATP-binding</keyword>
<reference evidence="9 10" key="1">
    <citation type="journal article" date="2007" name="Science">
        <title>The Chlamydomonas genome reveals the evolution of key animal and plant functions.</title>
        <authorList>
            <person name="Merchant S.S."/>
            <person name="Prochnik S.E."/>
            <person name="Vallon O."/>
            <person name="Harris E.H."/>
            <person name="Karpowicz S.J."/>
            <person name="Witman G.B."/>
            <person name="Terry A."/>
            <person name="Salamov A."/>
            <person name="Fritz-Laylin L.K."/>
            <person name="Marechal-Drouard L."/>
            <person name="Marshall W.F."/>
            <person name="Qu L.H."/>
            <person name="Nelson D.R."/>
            <person name="Sanderfoot A.A."/>
            <person name="Spalding M.H."/>
            <person name="Kapitonov V.V."/>
            <person name="Ren Q."/>
            <person name="Ferris P."/>
            <person name="Lindquist E."/>
            <person name="Shapiro H."/>
            <person name="Lucas S.M."/>
            <person name="Grimwood J."/>
            <person name="Schmutz J."/>
            <person name="Cardol P."/>
            <person name="Cerutti H."/>
            <person name="Chanfreau G."/>
            <person name="Chen C.L."/>
            <person name="Cognat V."/>
            <person name="Croft M.T."/>
            <person name="Dent R."/>
            <person name="Dutcher S."/>
            <person name="Fernandez E."/>
            <person name="Fukuzawa H."/>
            <person name="Gonzalez-Ballester D."/>
            <person name="Gonzalez-Halphen D."/>
            <person name="Hallmann A."/>
            <person name="Hanikenne M."/>
            <person name="Hippler M."/>
            <person name="Inwood W."/>
            <person name="Jabbari K."/>
            <person name="Kalanon M."/>
            <person name="Kuras R."/>
            <person name="Lefebvre P.A."/>
            <person name="Lemaire S.D."/>
            <person name="Lobanov A.V."/>
            <person name="Lohr M."/>
            <person name="Manuell A."/>
            <person name="Meier I."/>
            <person name="Mets L."/>
            <person name="Mittag M."/>
            <person name="Mittelmeier T."/>
            <person name="Moroney J.V."/>
            <person name="Moseley J."/>
            <person name="Napoli C."/>
            <person name="Nedelcu A.M."/>
            <person name="Niyogi K."/>
            <person name="Novoselov S.V."/>
            <person name="Paulsen I.T."/>
            <person name="Pazour G."/>
            <person name="Purton S."/>
            <person name="Ral J.P."/>
            <person name="Riano-Pachon D.M."/>
            <person name="Riekhof W."/>
            <person name="Rymarquis L."/>
            <person name="Schroda M."/>
            <person name="Stern D."/>
            <person name="Umen J."/>
            <person name="Willows R."/>
            <person name="Wilson N."/>
            <person name="Zimmer S.L."/>
            <person name="Allmer J."/>
            <person name="Balk J."/>
            <person name="Bisova K."/>
            <person name="Chen C.J."/>
            <person name="Elias M."/>
            <person name="Gendler K."/>
            <person name="Hauser C."/>
            <person name="Lamb M.R."/>
            <person name="Ledford H."/>
            <person name="Long J.C."/>
            <person name="Minagawa J."/>
            <person name="Page M.D."/>
            <person name="Pan J."/>
            <person name="Pootakham W."/>
            <person name="Roje S."/>
            <person name="Rose A."/>
            <person name="Stahlberg E."/>
            <person name="Terauchi A.M."/>
            <person name="Yang P."/>
            <person name="Ball S."/>
            <person name="Bowler C."/>
            <person name="Dieckmann C.L."/>
            <person name="Gladyshev V.N."/>
            <person name="Green P."/>
            <person name="Jorgensen R."/>
            <person name="Mayfield S."/>
            <person name="Mueller-Roeber B."/>
            <person name="Rajamani S."/>
            <person name="Sayre R.T."/>
            <person name="Brokstein P."/>
            <person name="Dubchak I."/>
            <person name="Goodstein D."/>
            <person name="Hornick L."/>
            <person name="Huang Y.W."/>
            <person name="Jhaveri J."/>
            <person name="Luo Y."/>
            <person name="Martinez D."/>
            <person name="Ngau W.C."/>
            <person name="Otillar B."/>
            <person name="Poliakov A."/>
            <person name="Porter A."/>
            <person name="Szajkowski L."/>
            <person name="Werner G."/>
            <person name="Zhou K."/>
            <person name="Grigoriev I.V."/>
            <person name="Rokhsar D.S."/>
            <person name="Grossman A.R."/>
        </authorList>
    </citation>
    <scope>NUCLEOTIDE SEQUENCE [LARGE SCALE GENOMIC DNA]</scope>
    <source>
        <strain evidence="10">CC-503</strain>
    </source>
</reference>
<feature type="region of interest" description="Disordered" evidence="7">
    <location>
        <begin position="266"/>
        <end position="293"/>
    </location>
</feature>
<gene>
    <name evidence="9" type="ORF">CHLRE_02g110850v5</name>
</gene>
<dbReference type="PaxDb" id="3055-EDP07625"/>
<evidence type="ECO:0000256" key="5">
    <source>
        <dbReference type="ARBA" id="ARBA00022840"/>
    </source>
</evidence>
<name>A0A2K3E2Y3_CHLRE</name>
<dbReference type="GO" id="GO:0005524">
    <property type="term" value="F:ATP binding"/>
    <property type="evidence" value="ECO:0007669"/>
    <property type="project" value="UniProtKB-UniRule"/>
</dbReference>
<feature type="compositionally biased region" description="Polar residues" evidence="7">
    <location>
        <begin position="74"/>
        <end position="83"/>
    </location>
</feature>
<dbReference type="GeneID" id="5725254"/>
<dbReference type="InParanoid" id="A0A2K3E2Y3"/>
<feature type="compositionally biased region" description="Polar residues" evidence="7">
    <location>
        <begin position="606"/>
        <end position="619"/>
    </location>
</feature>
<dbReference type="EMBL" id="CM008963">
    <property type="protein sequence ID" value="PNW87145.1"/>
    <property type="molecule type" value="Genomic_DNA"/>
</dbReference>
<feature type="compositionally biased region" description="Low complexity" evidence="7">
    <location>
        <begin position="94"/>
        <end position="103"/>
    </location>
</feature>
<dbReference type="RefSeq" id="XP_001699929.2">
    <property type="nucleotide sequence ID" value="XM_001699877.2"/>
</dbReference>
<keyword evidence="10" id="KW-1185">Reference proteome</keyword>
<dbReference type="AlphaFoldDB" id="A0A2K3E2Y3"/>
<feature type="region of interest" description="Disordered" evidence="7">
    <location>
        <begin position="1"/>
        <end position="130"/>
    </location>
</feature>
<feature type="domain" description="Protein kinase" evidence="8">
    <location>
        <begin position="327"/>
        <end position="592"/>
    </location>
</feature>
<dbReference type="PROSITE" id="PS00107">
    <property type="entry name" value="PROTEIN_KINASE_ATP"/>
    <property type="match status" value="1"/>
</dbReference>
<dbReference type="Proteomes" id="UP000006906">
    <property type="component" value="Chromosome 2"/>
</dbReference>
<dbReference type="SUPFAM" id="SSF56112">
    <property type="entry name" value="Protein kinase-like (PK-like)"/>
    <property type="match status" value="1"/>
</dbReference>
<dbReference type="KEGG" id="cre:CHLRE_02g110850v5"/>
<evidence type="ECO:0000313" key="9">
    <source>
        <dbReference type="EMBL" id="PNW87145.1"/>
    </source>
</evidence>
<evidence type="ECO:0000313" key="10">
    <source>
        <dbReference type="Proteomes" id="UP000006906"/>
    </source>
</evidence>
<keyword evidence="4" id="KW-0418">Kinase</keyword>
<dbReference type="Gene3D" id="1.10.510.10">
    <property type="entry name" value="Transferase(Phosphotransferase) domain 1"/>
    <property type="match status" value="1"/>
</dbReference>
<dbReference type="ExpressionAtlas" id="A0A2K3E2Y3">
    <property type="expression patterns" value="baseline"/>
</dbReference>
<dbReference type="GO" id="GO:0007165">
    <property type="term" value="P:signal transduction"/>
    <property type="evidence" value="ECO:0000318"/>
    <property type="project" value="GO_Central"/>
</dbReference>
<evidence type="ECO:0000256" key="7">
    <source>
        <dbReference type="SAM" id="MobiDB-lite"/>
    </source>
</evidence>
<feature type="region of interest" description="Disordered" evidence="7">
    <location>
        <begin position="603"/>
        <end position="636"/>
    </location>
</feature>
<accession>A0A2K3E2Y3</accession>
<dbReference type="GO" id="GO:0004674">
    <property type="term" value="F:protein serine/threonine kinase activity"/>
    <property type="evidence" value="ECO:0000318"/>
    <property type="project" value="GO_Central"/>
</dbReference>
<dbReference type="InterPro" id="IPR000719">
    <property type="entry name" value="Prot_kinase_dom"/>
</dbReference>
<feature type="compositionally biased region" description="Low complexity" evidence="7">
    <location>
        <begin position="279"/>
        <end position="288"/>
    </location>
</feature>
<dbReference type="PANTHER" id="PTHR44329">
    <property type="entry name" value="SERINE/THREONINE-PROTEIN KINASE TNNI3K-RELATED"/>
    <property type="match status" value="1"/>
</dbReference>
<dbReference type="Gramene" id="PNW87145">
    <property type="protein sequence ID" value="PNW87145"/>
    <property type="gene ID" value="CHLRE_02g110850v5"/>
</dbReference>